<gene>
    <name evidence="6" type="ORF">ACFSAH_11645</name>
</gene>
<dbReference type="RefSeq" id="WP_379662914.1">
    <property type="nucleotide sequence ID" value="NZ_JBHUDG010000018.1"/>
</dbReference>
<accession>A0ABW4ICS7</accession>
<feature type="transmembrane region" description="Helical" evidence="5">
    <location>
        <begin position="314"/>
        <end position="332"/>
    </location>
</feature>
<dbReference type="Pfam" id="PF00654">
    <property type="entry name" value="Voltage_CLC"/>
    <property type="match status" value="1"/>
</dbReference>
<dbReference type="InterPro" id="IPR014743">
    <property type="entry name" value="Cl-channel_core"/>
</dbReference>
<comment type="caution">
    <text evidence="6">The sequence shown here is derived from an EMBL/GenBank/DDBJ whole genome shotgun (WGS) entry which is preliminary data.</text>
</comment>
<evidence type="ECO:0000256" key="2">
    <source>
        <dbReference type="ARBA" id="ARBA00022692"/>
    </source>
</evidence>
<feature type="transmembrane region" description="Helical" evidence="5">
    <location>
        <begin position="235"/>
        <end position="253"/>
    </location>
</feature>
<dbReference type="InterPro" id="IPR001807">
    <property type="entry name" value="ClC"/>
</dbReference>
<dbReference type="SUPFAM" id="SSF81340">
    <property type="entry name" value="Clc chloride channel"/>
    <property type="match status" value="1"/>
</dbReference>
<evidence type="ECO:0000256" key="1">
    <source>
        <dbReference type="ARBA" id="ARBA00004141"/>
    </source>
</evidence>
<reference evidence="7" key="1">
    <citation type="journal article" date="2019" name="Int. J. Syst. Evol. Microbiol.">
        <title>The Global Catalogue of Microorganisms (GCM) 10K type strain sequencing project: providing services to taxonomists for standard genome sequencing and annotation.</title>
        <authorList>
            <consortium name="The Broad Institute Genomics Platform"/>
            <consortium name="The Broad Institute Genome Sequencing Center for Infectious Disease"/>
            <person name="Wu L."/>
            <person name="Ma J."/>
        </authorList>
    </citation>
    <scope>NUCLEOTIDE SEQUENCE [LARGE SCALE GENOMIC DNA]</scope>
    <source>
        <strain evidence="7">CCUG 53762</strain>
    </source>
</reference>
<proteinExistence type="predicted"/>
<evidence type="ECO:0000256" key="5">
    <source>
        <dbReference type="SAM" id="Phobius"/>
    </source>
</evidence>
<dbReference type="PANTHER" id="PTHR43427:SF12">
    <property type="entry name" value="CHLORIDE TRANSPORTER"/>
    <property type="match status" value="1"/>
</dbReference>
<feature type="transmembrane region" description="Helical" evidence="5">
    <location>
        <begin position="160"/>
        <end position="185"/>
    </location>
</feature>
<comment type="subcellular location">
    <subcellularLocation>
        <location evidence="1">Membrane</location>
        <topology evidence="1">Multi-pass membrane protein</topology>
    </subcellularLocation>
</comment>
<keyword evidence="7" id="KW-1185">Reference proteome</keyword>
<evidence type="ECO:0000313" key="7">
    <source>
        <dbReference type="Proteomes" id="UP001597118"/>
    </source>
</evidence>
<feature type="transmembrane region" description="Helical" evidence="5">
    <location>
        <begin position="344"/>
        <end position="369"/>
    </location>
</feature>
<evidence type="ECO:0000313" key="6">
    <source>
        <dbReference type="EMBL" id="MFD1630536.1"/>
    </source>
</evidence>
<dbReference type="PRINTS" id="PR00762">
    <property type="entry name" value="CLCHANNEL"/>
</dbReference>
<keyword evidence="4 5" id="KW-0472">Membrane</keyword>
<protein>
    <submittedName>
        <fullName evidence="6">Voltage-gated chloride channel family protein</fullName>
    </submittedName>
</protein>
<feature type="transmembrane region" description="Helical" evidence="5">
    <location>
        <begin position="274"/>
        <end position="294"/>
    </location>
</feature>
<organism evidence="6 7">
    <name type="scientific">Pseudopedobacter beijingensis</name>
    <dbReference type="NCBI Taxonomy" id="1207056"/>
    <lineage>
        <taxon>Bacteria</taxon>
        <taxon>Pseudomonadati</taxon>
        <taxon>Bacteroidota</taxon>
        <taxon>Sphingobacteriia</taxon>
        <taxon>Sphingobacteriales</taxon>
        <taxon>Sphingobacteriaceae</taxon>
        <taxon>Pseudopedobacter</taxon>
    </lineage>
</organism>
<dbReference type="InterPro" id="IPR050368">
    <property type="entry name" value="ClC-type_chloride_channel"/>
</dbReference>
<feature type="transmembrane region" description="Helical" evidence="5">
    <location>
        <begin position="381"/>
        <end position="404"/>
    </location>
</feature>
<evidence type="ECO:0000256" key="3">
    <source>
        <dbReference type="ARBA" id="ARBA00022989"/>
    </source>
</evidence>
<feature type="transmembrane region" description="Helical" evidence="5">
    <location>
        <begin position="64"/>
        <end position="86"/>
    </location>
</feature>
<sequence length="435" mass="47092">MSKKENKSFAVKINLFVKVFFRHYPAALYIIKWLFISLVIGILVGSASAGFLKSLDWATQYRENHLWLIALLPVAGFAIGLLYHYYGKDVEAGNNLLLETIHTPKETIPFKMAPLVYIGTITTHLFGGSAGREGTALQMAGSISDQLSKPLKLTPAERKILIIAAIAAGFGSVFGTPLAGAIFGMEVFLIGRLRYDAIFPAFSASIIADLVTKLWNAKHTHYHIDFIPDISLPNILYAVLAGIFFGLCAAIFSKSMHFTGKLFKNNISYPPLRPFVGGIIVALAVLTIGSTKYIGLGIPVIVDSFATQLPAYDFLLKMIFTIVTLSAGFKGGEVTPLFFIGATLGNALSFFIPLPFGLLAGMGFVAVFAGATNTPIACTLMAMELFGTECGVYVAIACIVAYLFSGNNSIYGKQVIGEPKHHRFSSFEGRRIGDI</sequence>
<dbReference type="PANTHER" id="PTHR43427">
    <property type="entry name" value="CHLORIDE CHANNEL PROTEIN CLC-E"/>
    <property type="match status" value="1"/>
</dbReference>
<keyword evidence="3 5" id="KW-1133">Transmembrane helix</keyword>
<dbReference type="Gene3D" id="1.10.3080.10">
    <property type="entry name" value="Clc chloride channel"/>
    <property type="match status" value="1"/>
</dbReference>
<feature type="transmembrane region" description="Helical" evidence="5">
    <location>
        <begin position="30"/>
        <end position="52"/>
    </location>
</feature>
<dbReference type="Proteomes" id="UP001597118">
    <property type="component" value="Unassembled WGS sequence"/>
</dbReference>
<evidence type="ECO:0000256" key="4">
    <source>
        <dbReference type="ARBA" id="ARBA00023136"/>
    </source>
</evidence>
<dbReference type="CDD" id="cd03682">
    <property type="entry name" value="ClC_sycA_like"/>
    <property type="match status" value="1"/>
</dbReference>
<name>A0ABW4ICS7_9SPHI</name>
<keyword evidence="2 5" id="KW-0812">Transmembrane</keyword>
<dbReference type="EMBL" id="JBHUDG010000018">
    <property type="protein sequence ID" value="MFD1630536.1"/>
    <property type="molecule type" value="Genomic_DNA"/>
</dbReference>